<proteinExistence type="predicted"/>
<dbReference type="Proteomes" id="UP000807115">
    <property type="component" value="Chromosome 10"/>
</dbReference>
<evidence type="ECO:0000313" key="2">
    <source>
        <dbReference type="EMBL" id="KAG0514269.1"/>
    </source>
</evidence>
<reference evidence="2" key="2">
    <citation type="submission" date="2020-10" db="EMBL/GenBank/DDBJ databases">
        <authorList>
            <person name="Cooper E.A."/>
            <person name="Brenton Z.W."/>
            <person name="Flinn B.S."/>
            <person name="Jenkins J."/>
            <person name="Shu S."/>
            <person name="Flowers D."/>
            <person name="Luo F."/>
            <person name="Wang Y."/>
            <person name="Xia P."/>
            <person name="Barry K."/>
            <person name="Daum C."/>
            <person name="Lipzen A."/>
            <person name="Yoshinaga Y."/>
            <person name="Schmutz J."/>
            <person name="Saski C."/>
            <person name="Vermerris W."/>
            <person name="Kresovich S."/>
        </authorList>
    </citation>
    <scope>NUCLEOTIDE SEQUENCE</scope>
</reference>
<organism evidence="2 3">
    <name type="scientific">Sorghum bicolor</name>
    <name type="common">Sorghum</name>
    <name type="synonym">Sorghum vulgare</name>
    <dbReference type="NCBI Taxonomy" id="4558"/>
    <lineage>
        <taxon>Eukaryota</taxon>
        <taxon>Viridiplantae</taxon>
        <taxon>Streptophyta</taxon>
        <taxon>Embryophyta</taxon>
        <taxon>Tracheophyta</taxon>
        <taxon>Spermatophyta</taxon>
        <taxon>Magnoliopsida</taxon>
        <taxon>Liliopsida</taxon>
        <taxon>Poales</taxon>
        <taxon>Poaceae</taxon>
        <taxon>PACMAD clade</taxon>
        <taxon>Panicoideae</taxon>
        <taxon>Andropogonodae</taxon>
        <taxon>Andropogoneae</taxon>
        <taxon>Sorghinae</taxon>
        <taxon>Sorghum</taxon>
    </lineage>
</organism>
<evidence type="ECO:0000256" key="1">
    <source>
        <dbReference type="SAM" id="MobiDB-lite"/>
    </source>
</evidence>
<evidence type="ECO:0000313" key="3">
    <source>
        <dbReference type="Proteomes" id="UP000807115"/>
    </source>
</evidence>
<name>A0A921U115_SORBI</name>
<accession>A0A921U115</accession>
<gene>
    <name evidence="2" type="ORF">BDA96_10G176100</name>
</gene>
<sequence length="187" mass="20240">MCRFDLSFSHLPPRVLPSALPASGLPPSSVHCSAPVPSFPGLHPSLRRALLRPGPLFSSLRRVPLRDLPPSSALRPRGMRATRRTWAGAAHCASPGAPGPPSLRCGRGRRLLRHMASWARAYGGYPPHSSPPTRLDFPPSGAPRPSSLRHEQLAPRPPSPPLRGRREPPPVRGPRRPGQRCALLSRG</sequence>
<reference evidence="2" key="1">
    <citation type="journal article" date="2019" name="BMC Genomics">
        <title>A new reference genome for Sorghum bicolor reveals high levels of sequence similarity between sweet and grain genotypes: implications for the genetics of sugar metabolism.</title>
        <authorList>
            <person name="Cooper E.A."/>
            <person name="Brenton Z.W."/>
            <person name="Flinn B.S."/>
            <person name="Jenkins J."/>
            <person name="Shu S."/>
            <person name="Flowers D."/>
            <person name="Luo F."/>
            <person name="Wang Y."/>
            <person name="Xia P."/>
            <person name="Barry K."/>
            <person name="Daum C."/>
            <person name="Lipzen A."/>
            <person name="Yoshinaga Y."/>
            <person name="Schmutz J."/>
            <person name="Saski C."/>
            <person name="Vermerris W."/>
            <person name="Kresovich S."/>
        </authorList>
    </citation>
    <scope>NUCLEOTIDE SEQUENCE</scope>
</reference>
<feature type="region of interest" description="Disordered" evidence="1">
    <location>
        <begin position="123"/>
        <end position="187"/>
    </location>
</feature>
<dbReference type="AlphaFoldDB" id="A0A921U115"/>
<protein>
    <submittedName>
        <fullName evidence="2">Uncharacterized protein</fullName>
    </submittedName>
</protein>
<dbReference type="EMBL" id="CM027689">
    <property type="protein sequence ID" value="KAG0514269.1"/>
    <property type="molecule type" value="Genomic_DNA"/>
</dbReference>
<comment type="caution">
    <text evidence="2">The sequence shown here is derived from an EMBL/GenBank/DDBJ whole genome shotgun (WGS) entry which is preliminary data.</text>
</comment>